<accession>A0A168AEN5</accession>
<feature type="compositionally biased region" description="Basic and acidic residues" evidence="2">
    <location>
        <begin position="1"/>
        <end position="10"/>
    </location>
</feature>
<dbReference type="InterPro" id="IPR004276">
    <property type="entry name" value="GlycoTrans_28_N"/>
</dbReference>
<feature type="domain" description="Erythromycin biosynthesis protein CIII-like C-terminal" evidence="4">
    <location>
        <begin position="464"/>
        <end position="559"/>
    </location>
</feature>
<feature type="compositionally biased region" description="Basic and acidic residues" evidence="2">
    <location>
        <begin position="1264"/>
        <end position="1277"/>
    </location>
</feature>
<feature type="compositionally biased region" description="Basic and acidic residues" evidence="2">
    <location>
        <begin position="1289"/>
        <end position="1300"/>
    </location>
</feature>
<evidence type="ECO:0000313" key="5">
    <source>
        <dbReference type="EMBL" id="KZZ93835.1"/>
    </source>
</evidence>
<feature type="compositionally biased region" description="Low complexity" evidence="2">
    <location>
        <begin position="766"/>
        <end position="781"/>
    </location>
</feature>
<evidence type="ECO:0000256" key="1">
    <source>
        <dbReference type="ARBA" id="ARBA00022679"/>
    </source>
</evidence>
<evidence type="ECO:0000313" key="6">
    <source>
        <dbReference type="Proteomes" id="UP000078544"/>
    </source>
</evidence>
<feature type="region of interest" description="Disordered" evidence="2">
    <location>
        <begin position="1191"/>
        <end position="1300"/>
    </location>
</feature>
<dbReference type="OrthoDB" id="5835829at2759"/>
<dbReference type="GO" id="GO:0016906">
    <property type="term" value="F:sterol 3-beta-glucosyltransferase activity"/>
    <property type="evidence" value="ECO:0007669"/>
    <property type="project" value="UniProtKB-ARBA"/>
</dbReference>
<dbReference type="InterPro" id="IPR002213">
    <property type="entry name" value="UDP_glucos_trans"/>
</dbReference>
<feature type="region of interest" description="Disordered" evidence="2">
    <location>
        <begin position="996"/>
        <end position="1063"/>
    </location>
</feature>
<dbReference type="SUPFAM" id="SSF53756">
    <property type="entry name" value="UDP-Glycosyltransferase/glycogen phosphorylase"/>
    <property type="match status" value="1"/>
</dbReference>
<comment type="caution">
    <text evidence="5">The sequence shown here is derived from an EMBL/GenBank/DDBJ whole genome shotgun (WGS) entry which is preliminary data.</text>
</comment>
<dbReference type="FunFam" id="3.40.50.2000:FF:000009">
    <property type="entry name" value="Sterol 3-beta-glucosyltransferase UGT80A2"/>
    <property type="match status" value="1"/>
</dbReference>
<sequence>MSVLDEKQAQREAAQQSRDENAHALVTDGFLVPSLDSPADEAQPPAYGEQHDHVRFSQPGFDAGAEVTDDGRININLHTKNRRLADLLAPTIDRQISVESQPQTALPPPYIPPGLASDPGQPPPLCLNIVIQIVGSRGDVQPFVALGKVLKETYGHRVRIATHATFRTFVEENGLEFFDIGGDPAELMAFMVKNPGLMPGFDSLRNGEVSRRRRGIQEILIGCWRSCIEAGDGTGPPPEPHRIDEPLDLAAGMPGPEHIEPFVADAIIANPPSFAHIHVAEKLGIPVHMMFTMPWSPTRAFPHPLANVQSSNADDIMTNYMTYTLVEMMTWQGLGDIINRFREKALGLPPLSFIWAPGLLNRLKIPYTYCWSPALIPKPNDWGKHIDISGFYFLNLASSYTPDPELATFLDAGPPPAYIGFGSIVVDDPNAMTRMIFDAIHLAGVRALVSKGWGGLGADDVGKPDGVFMLGNVPHDWLFERVSAVVHHGGAGTTAAGIKAGKPTIVVPFFGDQPFWGAMIARAKAGPDPIRYKDLTAEKLAAAIKFCIEPETQERAKELGEKIREETGTKVGAASFHKHLDMDSMRCSIAPSRIAAWRVRRTKVRLSPLVMAVLADAGLLEYKDVKLFRHIEHNTEDQPPDPVSAGAASLIGDISGIGLAIADVPRDLFKSRRSKDGRGSDTSTVLASSSKLTLTTTDGTTVDGAGPAASPKTDGSSLATRGRKTSSAELSGPLLELPGATVASPQCLTASLVDPPATTDVELSTSRVPSRVPSRASSRASSRPRSRARSSSDNAKRRSVRDASPMGLDLEASIGAGRSVGRAVSTGVKSPMNFCLGLAKGFRNLPRLYNDDTVRPVEKVTDLSSGIVIAGKELGYGFFDGIAGLVTQPVRGAEKDGPAGFVKGIGKGIGGVIAKPAAGIWGVPAYVMQGMHAEVNKKFAKSVTNYVMTSRIVQGQQDFAGATQGEKADILARWHDLKWDLRHFYVLKRKESTAGKAPAVSAVPTASESSSSRAKSSWLHSRQLSFEERKRSRVERKATSLELPTRSDDGGGGARRSFSDDGEYEQAIQASVHETSRGNAEEDAMIEAAIRESVRAMRARGAILDTLREADELPEKDLSIFDDEEYQITDEEYQSLIERAIQDSMANQLGDVYRPQESGIMGEEVSSAEQASEPTLPGYDASELQRAIEESRNAPPPVPRDDEAALQQALEASRQEMTREQTEEDMVLEFVKKQSLAEAEIRRQMGKGKGRATPQEPSEDEDEELRRALEESLRLHQGDGAGPSAGGTTRHDMDGREREF</sequence>
<feature type="region of interest" description="Disordered" evidence="2">
    <location>
        <begin position="759"/>
        <end position="806"/>
    </location>
</feature>
<reference evidence="5 6" key="1">
    <citation type="journal article" date="2016" name="Genome Biol. Evol.">
        <title>Divergent and convergent evolution of fungal pathogenicity.</title>
        <authorList>
            <person name="Shang Y."/>
            <person name="Xiao G."/>
            <person name="Zheng P."/>
            <person name="Cen K."/>
            <person name="Zhan S."/>
            <person name="Wang C."/>
        </authorList>
    </citation>
    <scope>NUCLEOTIDE SEQUENCE [LARGE SCALE GENOMIC DNA]</scope>
    <source>
        <strain evidence="5 6">RCEF 2490</strain>
    </source>
</reference>
<feature type="compositionally biased region" description="Polar residues" evidence="2">
    <location>
        <begin position="713"/>
        <end position="729"/>
    </location>
</feature>
<dbReference type="PROSITE" id="PS50330">
    <property type="entry name" value="UIM"/>
    <property type="match status" value="3"/>
</dbReference>
<feature type="region of interest" description="Disordered" evidence="2">
    <location>
        <begin position="695"/>
        <end position="732"/>
    </location>
</feature>
<dbReference type="GO" id="GO:0005975">
    <property type="term" value="P:carbohydrate metabolic process"/>
    <property type="evidence" value="ECO:0007669"/>
    <property type="project" value="InterPro"/>
</dbReference>
<dbReference type="Pfam" id="PF06722">
    <property type="entry name" value="EryCIII-like_C"/>
    <property type="match status" value="1"/>
</dbReference>
<dbReference type="PANTHER" id="PTHR48050:SF13">
    <property type="entry name" value="STEROL 3-BETA-GLUCOSYLTRANSFERASE UGT80A2"/>
    <property type="match status" value="1"/>
</dbReference>
<dbReference type="STRING" id="1081109.A0A168AEN5"/>
<feature type="domain" description="Glycosyltransferase family 28 N-terminal" evidence="3">
    <location>
        <begin position="129"/>
        <end position="187"/>
    </location>
</feature>
<organism evidence="5 6">
    <name type="scientific">Moelleriella libera RCEF 2490</name>
    <dbReference type="NCBI Taxonomy" id="1081109"/>
    <lineage>
        <taxon>Eukaryota</taxon>
        <taxon>Fungi</taxon>
        <taxon>Dikarya</taxon>
        <taxon>Ascomycota</taxon>
        <taxon>Pezizomycotina</taxon>
        <taxon>Sordariomycetes</taxon>
        <taxon>Hypocreomycetidae</taxon>
        <taxon>Hypocreales</taxon>
        <taxon>Clavicipitaceae</taxon>
        <taxon>Moelleriella</taxon>
    </lineage>
</organism>
<feature type="compositionally biased region" description="Low complexity" evidence="2">
    <location>
        <begin position="695"/>
        <end position="706"/>
    </location>
</feature>
<feature type="region of interest" description="Disordered" evidence="2">
    <location>
        <begin position="1"/>
        <end position="52"/>
    </location>
</feature>
<keyword evidence="6" id="KW-1185">Reference proteome</keyword>
<protein>
    <submittedName>
        <fullName evidence="5">UDP-glucuronosyl/UDP-glucosyltransferase</fullName>
    </submittedName>
</protein>
<evidence type="ECO:0000259" key="4">
    <source>
        <dbReference type="Pfam" id="PF06722"/>
    </source>
</evidence>
<dbReference type="Proteomes" id="UP000078544">
    <property type="component" value="Unassembled WGS sequence"/>
</dbReference>
<evidence type="ECO:0000256" key="2">
    <source>
        <dbReference type="SAM" id="MobiDB-lite"/>
    </source>
</evidence>
<dbReference type="InterPro" id="IPR010610">
    <property type="entry name" value="EryCIII-like_C"/>
</dbReference>
<dbReference type="SMART" id="SM00726">
    <property type="entry name" value="UIM"/>
    <property type="match status" value="6"/>
</dbReference>
<proteinExistence type="predicted"/>
<dbReference type="InterPro" id="IPR003903">
    <property type="entry name" value="UIM_dom"/>
</dbReference>
<dbReference type="Pfam" id="PF03033">
    <property type="entry name" value="Glyco_transf_28"/>
    <property type="match status" value="1"/>
</dbReference>
<gene>
    <name evidence="5" type="ORF">AAL_05551</name>
</gene>
<name>A0A168AEN5_9HYPO</name>
<keyword evidence="1 5" id="KW-0808">Transferase</keyword>
<dbReference type="FunFam" id="3.40.50.2000:FF:000100">
    <property type="entry name" value="Glycosyltransferase family 1 protein"/>
    <property type="match status" value="1"/>
</dbReference>
<evidence type="ECO:0000259" key="3">
    <source>
        <dbReference type="Pfam" id="PF03033"/>
    </source>
</evidence>
<dbReference type="Gene3D" id="3.40.50.2000">
    <property type="entry name" value="Glycogen Phosphorylase B"/>
    <property type="match status" value="2"/>
</dbReference>
<dbReference type="EMBL" id="AZGY01000012">
    <property type="protein sequence ID" value="KZZ93835.1"/>
    <property type="molecule type" value="Genomic_DNA"/>
</dbReference>
<dbReference type="PANTHER" id="PTHR48050">
    <property type="entry name" value="STEROL 3-BETA-GLUCOSYLTRANSFERASE"/>
    <property type="match status" value="1"/>
</dbReference>
<dbReference type="CDD" id="cd03784">
    <property type="entry name" value="GT1_Gtf-like"/>
    <property type="match status" value="1"/>
</dbReference>
<feature type="compositionally biased region" description="Basic and acidic residues" evidence="2">
    <location>
        <begin position="1025"/>
        <end position="1049"/>
    </location>
</feature>
<feature type="compositionally biased region" description="Low complexity" evidence="2">
    <location>
        <begin position="996"/>
        <end position="1017"/>
    </location>
</feature>
<dbReference type="InterPro" id="IPR050426">
    <property type="entry name" value="Glycosyltransferase_28"/>
</dbReference>